<dbReference type="AlphaFoldDB" id="L5KY33"/>
<sequence>MNSLFPKYVSPLTHVALSLGKVDAKWRTDERIRGSGPGDKADWRQLKWASYYYCSHVTIHHQSCGPDLSEPLAGMTIYYQPRLSCSLVTFAGVRTDTAQETRHAFPTPSMCLSSDLEGPPLGLTKLHQIEMRKSCFSMIQFQGGVCLKMVEELERQAGMYKGRWR</sequence>
<evidence type="ECO:0000313" key="2">
    <source>
        <dbReference type="Proteomes" id="UP000010552"/>
    </source>
</evidence>
<dbReference type="STRING" id="9402.L5KY33"/>
<organism evidence="1 2">
    <name type="scientific">Pteropus alecto</name>
    <name type="common">Black flying fox</name>
    <dbReference type="NCBI Taxonomy" id="9402"/>
    <lineage>
        <taxon>Eukaryota</taxon>
        <taxon>Metazoa</taxon>
        <taxon>Chordata</taxon>
        <taxon>Craniata</taxon>
        <taxon>Vertebrata</taxon>
        <taxon>Euteleostomi</taxon>
        <taxon>Mammalia</taxon>
        <taxon>Eutheria</taxon>
        <taxon>Laurasiatheria</taxon>
        <taxon>Chiroptera</taxon>
        <taxon>Yinpterochiroptera</taxon>
        <taxon>Pteropodoidea</taxon>
        <taxon>Pteropodidae</taxon>
        <taxon>Pteropodinae</taxon>
        <taxon>Pteropus</taxon>
    </lineage>
</organism>
<evidence type="ECO:0000313" key="1">
    <source>
        <dbReference type="EMBL" id="ELK15881.1"/>
    </source>
</evidence>
<protein>
    <submittedName>
        <fullName evidence="1">Poly(RC)-binding protein 2</fullName>
    </submittedName>
</protein>
<accession>L5KY33</accession>
<dbReference type="InParanoid" id="L5KY33"/>
<dbReference type="Proteomes" id="UP000010552">
    <property type="component" value="Unassembled WGS sequence"/>
</dbReference>
<proteinExistence type="predicted"/>
<dbReference type="EMBL" id="KB030499">
    <property type="protein sequence ID" value="ELK15881.1"/>
    <property type="molecule type" value="Genomic_DNA"/>
</dbReference>
<keyword evidence="2" id="KW-1185">Reference proteome</keyword>
<reference evidence="2" key="1">
    <citation type="journal article" date="2013" name="Science">
        <title>Comparative analysis of bat genomes provides insight into the evolution of flight and immunity.</title>
        <authorList>
            <person name="Zhang G."/>
            <person name="Cowled C."/>
            <person name="Shi Z."/>
            <person name="Huang Z."/>
            <person name="Bishop-Lilly K.A."/>
            <person name="Fang X."/>
            <person name="Wynne J.W."/>
            <person name="Xiong Z."/>
            <person name="Baker M.L."/>
            <person name="Zhao W."/>
            <person name="Tachedjian M."/>
            <person name="Zhu Y."/>
            <person name="Zhou P."/>
            <person name="Jiang X."/>
            <person name="Ng J."/>
            <person name="Yang L."/>
            <person name="Wu L."/>
            <person name="Xiao J."/>
            <person name="Feng Y."/>
            <person name="Chen Y."/>
            <person name="Sun X."/>
            <person name="Zhang Y."/>
            <person name="Marsh G.A."/>
            <person name="Crameri G."/>
            <person name="Broder C.C."/>
            <person name="Frey K.G."/>
            <person name="Wang L.F."/>
            <person name="Wang J."/>
        </authorList>
    </citation>
    <scope>NUCLEOTIDE SEQUENCE [LARGE SCALE GENOMIC DNA]</scope>
</reference>
<name>L5KY33_PTEAL</name>
<gene>
    <name evidence="1" type="ORF">PAL_GLEAN10018460</name>
</gene>